<name>A0A328BJA0_9CAUL</name>
<dbReference type="EMBL" id="QFYS01000002">
    <property type="protein sequence ID" value="RAK67552.1"/>
    <property type="molecule type" value="Genomic_DNA"/>
</dbReference>
<evidence type="ECO:0000313" key="2">
    <source>
        <dbReference type="Proteomes" id="UP000249524"/>
    </source>
</evidence>
<dbReference type="AlphaFoldDB" id="A0A328BJA0"/>
<organism evidence="1 2">
    <name type="scientific">Phenylobacterium kunshanense</name>
    <dbReference type="NCBI Taxonomy" id="1445034"/>
    <lineage>
        <taxon>Bacteria</taxon>
        <taxon>Pseudomonadati</taxon>
        <taxon>Pseudomonadota</taxon>
        <taxon>Alphaproteobacteria</taxon>
        <taxon>Caulobacterales</taxon>
        <taxon>Caulobacteraceae</taxon>
        <taxon>Phenylobacterium</taxon>
    </lineage>
</organism>
<sequence>MWQVVEVAVGAMRHRGRYRLEGRRLILEWRGGRSSAWCGQLRPDVVAASCLRRLVTQAPIAA</sequence>
<evidence type="ECO:0000313" key="1">
    <source>
        <dbReference type="EMBL" id="RAK67552.1"/>
    </source>
</evidence>
<proteinExistence type="predicted"/>
<dbReference type="OrthoDB" id="9963657at2"/>
<protein>
    <recommendedName>
        <fullName evidence="3">Transposase</fullName>
    </recommendedName>
</protein>
<keyword evidence="2" id="KW-1185">Reference proteome</keyword>
<dbReference type="Proteomes" id="UP000249524">
    <property type="component" value="Unassembled WGS sequence"/>
</dbReference>
<gene>
    <name evidence="1" type="ORF">DJ019_06485</name>
</gene>
<accession>A0A328BJA0</accession>
<reference evidence="1 2" key="1">
    <citation type="submission" date="2018-05" db="EMBL/GenBank/DDBJ databases">
        <authorList>
            <person name="Lanie J.A."/>
            <person name="Ng W.-L."/>
            <person name="Kazmierczak K.M."/>
            <person name="Andrzejewski T.M."/>
            <person name="Davidsen T.M."/>
            <person name="Wayne K.J."/>
            <person name="Tettelin H."/>
            <person name="Glass J.I."/>
            <person name="Rusch D."/>
            <person name="Podicherti R."/>
            <person name="Tsui H.-C.T."/>
            <person name="Winkler M.E."/>
        </authorList>
    </citation>
    <scope>NUCLEOTIDE SEQUENCE [LARGE SCALE GENOMIC DNA]</scope>
    <source>
        <strain evidence="1 2">BUT-10</strain>
    </source>
</reference>
<comment type="caution">
    <text evidence="1">The sequence shown here is derived from an EMBL/GenBank/DDBJ whole genome shotgun (WGS) entry which is preliminary data.</text>
</comment>
<dbReference type="RefSeq" id="WP_111275162.1">
    <property type="nucleotide sequence ID" value="NZ_QFYS01000002.1"/>
</dbReference>
<evidence type="ECO:0008006" key="3">
    <source>
        <dbReference type="Google" id="ProtNLM"/>
    </source>
</evidence>